<gene>
    <name evidence="1" type="ORF">HA050_19160</name>
</gene>
<evidence type="ECO:0000313" key="1">
    <source>
        <dbReference type="EMBL" id="NHQ88227.1"/>
    </source>
</evidence>
<sequence>MHWHDQGVAQSYIYHAMNDKNLSSIKKIELFNRAIALNESSVEARLGLAAAYENSGFEAMAKNEYEIAILLTSPSDIGVKKMIAHKIDKIQRK</sequence>
<protein>
    <recommendedName>
        <fullName evidence="3">Tetratricopeptide repeat protein</fullName>
    </recommendedName>
</protein>
<dbReference type="Gene3D" id="1.25.40.10">
    <property type="entry name" value="Tetratricopeptide repeat domain"/>
    <property type="match status" value="1"/>
</dbReference>
<reference evidence="1 2" key="1">
    <citation type="submission" date="2020-03" db="EMBL/GenBank/DDBJ databases">
        <title>Draft genome sequence of environmentally isolated violet-colored cultures.</title>
        <authorList>
            <person name="Wilson H.S."/>
        </authorList>
    </citation>
    <scope>NUCLEOTIDE SEQUENCE [LARGE SCALE GENOMIC DNA]</scope>
    <source>
        <strain evidence="1 2">HSC-16F04</strain>
    </source>
</reference>
<dbReference type="SUPFAM" id="SSF48452">
    <property type="entry name" value="TPR-like"/>
    <property type="match status" value="1"/>
</dbReference>
<accession>A0ABX0L144</accession>
<dbReference type="RefSeq" id="WP_166829814.1">
    <property type="nucleotide sequence ID" value="NZ_JAAOLX010000013.1"/>
</dbReference>
<dbReference type="EMBL" id="JAAOLX010000013">
    <property type="protein sequence ID" value="NHQ88227.1"/>
    <property type="molecule type" value="Genomic_DNA"/>
</dbReference>
<dbReference type="InterPro" id="IPR011990">
    <property type="entry name" value="TPR-like_helical_dom_sf"/>
</dbReference>
<keyword evidence="2" id="KW-1185">Reference proteome</keyword>
<organism evidence="1 2">
    <name type="scientific">Iodobacter violaceini</name>
    <dbReference type="NCBI Taxonomy" id="3044271"/>
    <lineage>
        <taxon>Bacteria</taxon>
        <taxon>Pseudomonadati</taxon>
        <taxon>Pseudomonadota</taxon>
        <taxon>Betaproteobacteria</taxon>
        <taxon>Neisseriales</taxon>
        <taxon>Chitinibacteraceae</taxon>
        <taxon>Iodobacter</taxon>
    </lineage>
</organism>
<name>A0ABX0L144_9NEIS</name>
<evidence type="ECO:0008006" key="3">
    <source>
        <dbReference type="Google" id="ProtNLM"/>
    </source>
</evidence>
<comment type="caution">
    <text evidence="1">The sequence shown here is derived from an EMBL/GenBank/DDBJ whole genome shotgun (WGS) entry which is preliminary data.</text>
</comment>
<proteinExistence type="predicted"/>
<evidence type="ECO:0000313" key="2">
    <source>
        <dbReference type="Proteomes" id="UP000712570"/>
    </source>
</evidence>
<dbReference type="Proteomes" id="UP000712570">
    <property type="component" value="Unassembled WGS sequence"/>
</dbReference>